<reference evidence="1 2" key="1">
    <citation type="submission" date="2018-06" db="EMBL/GenBank/DDBJ databases">
        <title>Isolation of heavy metals resistant Paenibacillus silvae NC2 from Gold-Copper mine in ZiJin, China.</title>
        <authorList>
            <person name="Xu J."/>
            <person name="Mazhar H.S."/>
            <person name="Rensing C."/>
        </authorList>
    </citation>
    <scope>NUCLEOTIDE SEQUENCE [LARGE SCALE GENOMIC DNA]</scope>
    <source>
        <strain evidence="1 2">NC2</strain>
    </source>
</reference>
<gene>
    <name evidence="1" type="ORF">DN757_17570</name>
</gene>
<dbReference type="AlphaFoldDB" id="A0A2W6NH30"/>
<protein>
    <submittedName>
        <fullName evidence="1">Uncharacterized protein</fullName>
    </submittedName>
</protein>
<evidence type="ECO:0000313" key="1">
    <source>
        <dbReference type="EMBL" id="PZT54338.1"/>
    </source>
</evidence>
<evidence type="ECO:0000313" key="2">
    <source>
        <dbReference type="Proteomes" id="UP000249204"/>
    </source>
</evidence>
<proteinExistence type="predicted"/>
<accession>A0A2W6NH30</accession>
<comment type="caution">
    <text evidence="1">The sequence shown here is derived from an EMBL/GenBank/DDBJ whole genome shotgun (WGS) entry which is preliminary data.</text>
</comment>
<sequence>MFSIYDLSKEEDRLIQNAKDIHGRYFTFTKEVIEYSWTFIEKIDATAYVFNAFSTQMNKSLSLSLLSIIRLHTIQAYQSLRNAIESVGLASYSLYKPNQNNYVLDNPEFPGHLIAKKGVSDKVNKWLNNNYPSHSDKLRNIKSEHINKHFAHSNLTDALTNVHYIDNKTYNSVFDETSFILTKIHLVSLSNMAIHMIDLLGNVLKDYPLAKIKTGHSVKLDGFYRTCRQQYLSLKNDATFPKY</sequence>
<dbReference type="Proteomes" id="UP000249204">
    <property type="component" value="Unassembled WGS sequence"/>
</dbReference>
<organism evidence="1 2">
    <name type="scientific">Paenibacillus silvae</name>
    <dbReference type="NCBI Taxonomy" id="1325358"/>
    <lineage>
        <taxon>Bacteria</taxon>
        <taxon>Bacillati</taxon>
        <taxon>Bacillota</taxon>
        <taxon>Bacilli</taxon>
        <taxon>Bacillales</taxon>
        <taxon>Paenibacillaceae</taxon>
        <taxon>Paenibacillus</taxon>
    </lineage>
</organism>
<dbReference type="EMBL" id="QKWW01000048">
    <property type="protein sequence ID" value="PZT54338.1"/>
    <property type="molecule type" value="Genomic_DNA"/>
</dbReference>
<dbReference type="RefSeq" id="WP_111271494.1">
    <property type="nucleotide sequence ID" value="NZ_QKWW01000048.1"/>
</dbReference>
<name>A0A2W6NH30_9BACL</name>